<reference evidence="2 3" key="1">
    <citation type="journal article" date="2016" name="Nat. Commun.">
        <title>Thousands of microbial genomes shed light on interconnected biogeochemical processes in an aquifer system.</title>
        <authorList>
            <person name="Anantharaman K."/>
            <person name="Brown C.T."/>
            <person name="Hug L.A."/>
            <person name="Sharon I."/>
            <person name="Castelle C.J."/>
            <person name="Probst A.J."/>
            <person name="Thomas B.C."/>
            <person name="Singh A."/>
            <person name="Wilkins M.J."/>
            <person name="Karaoz U."/>
            <person name="Brodie E.L."/>
            <person name="Williams K.H."/>
            <person name="Hubbard S.S."/>
            <person name="Banfield J.F."/>
        </authorList>
    </citation>
    <scope>NUCLEOTIDE SEQUENCE [LARGE SCALE GENOMIC DNA]</scope>
</reference>
<dbReference type="AlphaFoldDB" id="A0A1G2PR32"/>
<organism evidence="2 3">
    <name type="scientific">Candidatus Terrybacteria bacterium RIFCSPLOWO2_01_FULL_40_23</name>
    <dbReference type="NCBI Taxonomy" id="1802366"/>
    <lineage>
        <taxon>Bacteria</taxon>
        <taxon>Candidatus Terryibacteriota</taxon>
    </lineage>
</organism>
<feature type="region of interest" description="Disordered" evidence="1">
    <location>
        <begin position="1"/>
        <end position="64"/>
    </location>
</feature>
<feature type="compositionally biased region" description="Basic and acidic residues" evidence="1">
    <location>
        <begin position="42"/>
        <end position="57"/>
    </location>
</feature>
<dbReference type="EMBL" id="MHSW01000029">
    <property type="protein sequence ID" value="OHA50763.1"/>
    <property type="molecule type" value="Genomic_DNA"/>
</dbReference>
<feature type="region of interest" description="Disordered" evidence="1">
    <location>
        <begin position="144"/>
        <end position="163"/>
    </location>
</feature>
<sequence>MPNPEKGGPSPEEMGLKPEQLQTSEQQPPQEPETPEQKLAAKYREEALRTAEKRGHSPESLANADVRLIQSDGRVRNVIEGTIDGHRIAVREIHSGGKNYSIWFEGTVDDLPVEGKDAKKLFEKYLPAAELQGDYLLNKAKQELEEQQRRETKEQQAKANKGRVKEILGKLLG</sequence>
<feature type="compositionally biased region" description="Basic and acidic residues" evidence="1">
    <location>
        <begin position="144"/>
        <end position="156"/>
    </location>
</feature>
<dbReference type="Proteomes" id="UP000176951">
    <property type="component" value="Unassembled WGS sequence"/>
</dbReference>
<proteinExistence type="predicted"/>
<evidence type="ECO:0000313" key="3">
    <source>
        <dbReference type="Proteomes" id="UP000176951"/>
    </source>
</evidence>
<evidence type="ECO:0000256" key="1">
    <source>
        <dbReference type="SAM" id="MobiDB-lite"/>
    </source>
</evidence>
<feature type="compositionally biased region" description="Low complexity" evidence="1">
    <location>
        <begin position="18"/>
        <end position="28"/>
    </location>
</feature>
<name>A0A1G2PR32_9BACT</name>
<comment type="caution">
    <text evidence="2">The sequence shown here is derived from an EMBL/GenBank/DDBJ whole genome shotgun (WGS) entry which is preliminary data.</text>
</comment>
<protein>
    <submittedName>
        <fullName evidence="2">Uncharacterized protein</fullName>
    </submittedName>
</protein>
<accession>A0A1G2PR32</accession>
<gene>
    <name evidence="2" type="ORF">A3A97_01575</name>
</gene>
<evidence type="ECO:0000313" key="2">
    <source>
        <dbReference type="EMBL" id="OHA50763.1"/>
    </source>
</evidence>